<protein>
    <recommendedName>
        <fullName evidence="4">RBR-type E3 ubiquitin transferase</fullName>
        <ecNumber evidence="4">2.3.2.31</ecNumber>
    </recommendedName>
</protein>
<keyword evidence="5" id="KW-0808">Transferase</keyword>
<organism evidence="18 19">
    <name type="scientific">Blepharisma stoltei</name>
    <dbReference type="NCBI Taxonomy" id="1481888"/>
    <lineage>
        <taxon>Eukaryota</taxon>
        <taxon>Sar</taxon>
        <taxon>Alveolata</taxon>
        <taxon>Ciliophora</taxon>
        <taxon>Postciliodesmatophora</taxon>
        <taxon>Heterotrichea</taxon>
        <taxon>Heterotrichida</taxon>
        <taxon>Blepharismidae</taxon>
        <taxon>Blepharisma</taxon>
    </lineage>
</organism>
<dbReference type="AlphaFoldDB" id="A0AAU9IMN2"/>
<dbReference type="InterPro" id="IPR027370">
    <property type="entry name" value="Znf-RING_euk"/>
</dbReference>
<evidence type="ECO:0000259" key="17">
    <source>
        <dbReference type="PROSITE" id="PS51873"/>
    </source>
</evidence>
<evidence type="ECO:0000256" key="14">
    <source>
        <dbReference type="PROSITE-ProRule" id="PRU00175"/>
    </source>
</evidence>
<dbReference type="SUPFAM" id="SSF57850">
    <property type="entry name" value="RING/U-box"/>
    <property type="match status" value="3"/>
</dbReference>
<evidence type="ECO:0000256" key="2">
    <source>
        <dbReference type="ARBA" id="ARBA00004167"/>
    </source>
</evidence>
<keyword evidence="13 15" id="KW-0472">Membrane</keyword>
<comment type="caution">
    <text evidence="18">The sequence shown here is derived from an EMBL/GenBank/DDBJ whole genome shotgun (WGS) entry which is preliminary data.</text>
</comment>
<proteinExistence type="predicted"/>
<name>A0AAU9IMN2_9CILI</name>
<reference evidence="18" key="1">
    <citation type="submission" date="2021-09" db="EMBL/GenBank/DDBJ databases">
        <authorList>
            <consortium name="AG Swart"/>
            <person name="Singh M."/>
            <person name="Singh A."/>
            <person name="Seah K."/>
            <person name="Emmerich C."/>
        </authorList>
    </citation>
    <scope>NUCLEOTIDE SEQUENCE</scope>
    <source>
        <strain evidence="18">ATCC30299</strain>
    </source>
</reference>
<evidence type="ECO:0000256" key="3">
    <source>
        <dbReference type="ARBA" id="ARBA00004906"/>
    </source>
</evidence>
<accession>A0AAU9IMN2</accession>
<dbReference type="EMBL" id="CAJZBQ010000012">
    <property type="protein sequence ID" value="CAG9314467.1"/>
    <property type="molecule type" value="Genomic_DNA"/>
</dbReference>
<dbReference type="Proteomes" id="UP001162131">
    <property type="component" value="Unassembled WGS sequence"/>
</dbReference>
<keyword evidence="6 15" id="KW-0812">Transmembrane</keyword>
<dbReference type="PROSITE" id="PS50089">
    <property type="entry name" value="ZF_RING_2"/>
    <property type="match status" value="1"/>
</dbReference>
<comment type="catalytic activity">
    <reaction evidence="1">
        <text>[E2 ubiquitin-conjugating enzyme]-S-ubiquitinyl-L-cysteine + [acceptor protein]-L-lysine = [E2 ubiquitin-conjugating enzyme]-L-cysteine + [acceptor protein]-N(6)-ubiquitinyl-L-lysine.</text>
        <dbReference type="EC" id="2.3.2.31"/>
    </reaction>
</comment>
<dbReference type="PROSITE" id="PS00518">
    <property type="entry name" value="ZF_RING_1"/>
    <property type="match status" value="1"/>
</dbReference>
<dbReference type="InterPro" id="IPR017907">
    <property type="entry name" value="Znf_RING_CS"/>
</dbReference>
<dbReference type="PANTHER" id="PTHR11685">
    <property type="entry name" value="RBR FAMILY RING FINGER AND IBR DOMAIN-CONTAINING"/>
    <property type="match status" value="1"/>
</dbReference>
<dbReference type="CDD" id="cd20336">
    <property type="entry name" value="Rcat_RBR"/>
    <property type="match status" value="1"/>
</dbReference>
<dbReference type="GO" id="GO:0031090">
    <property type="term" value="C:organelle membrane"/>
    <property type="evidence" value="ECO:0007669"/>
    <property type="project" value="UniProtKB-ARBA"/>
</dbReference>
<keyword evidence="10" id="KW-0833">Ubl conjugation pathway</keyword>
<dbReference type="InterPro" id="IPR013083">
    <property type="entry name" value="Znf_RING/FYVE/PHD"/>
</dbReference>
<evidence type="ECO:0000256" key="10">
    <source>
        <dbReference type="ARBA" id="ARBA00022786"/>
    </source>
</evidence>
<dbReference type="GO" id="GO:0005737">
    <property type="term" value="C:cytoplasm"/>
    <property type="evidence" value="ECO:0007669"/>
    <property type="project" value="UniProtKB-ARBA"/>
</dbReference>
<dbReference type="Gene3D" id="3.30.40.10">
    <property type="entry name" value="Zinc/RING finger domain, C3HC4 (zinc finger)"/>
    <property type="match status" value="1"/>
</dbReference>
<dbReference type="InterPro" id="IPR044066">
    <property type="entry name" value="TRIAD_supradom"/>
</dbReference>
<evidence type="ECO:0000256" key="6">
    <source>
        <dbReference type="ARBA" id="ARBA00022692"/>
    </source>
</evidence>
<feature type="transmembrane region" description="Helical" evidence="15">
    <location>
        <begin position="259"/>
        <end position="278"/>
    </location>
</feature>
<feature type="domain" description="RING-type" evidence="16">
    <location>
        <begin position="19"/>
        <end position="66"/>
    </location>
</feature>
<evidence type="ECO:0000256" key="12">
    <source>
        <dbReference type="ARBA" id="ARBA00022989"/>
    </source>
</evidence>
<dbReference type="InterPro" id="IPR001841">
    <property type="entry name" value="Znf_RING"/>
</dbReference>
<sequence length="359" mass="41587">MDQPNYVTLEEELEKPKACPICYLEKPLSAIIPSCDHIFCRECLTLYLTQQISESKVQVIKCPSCSVMIQRQFLTEFLDPAWLLKYDRFLLRETLASNPYVRFCPQTNCDGYDLGGSSKKKLKCNQCSFEYCFFCEEKWHGWRKCKKTVDIEFEKWAKSNNVKFCPQCKRRVEKRGGCPNMSCICGATWCWRCGKPNGPHHEVECLIGENIWNIHWVILFALIFSPILLPFAPFIAIVITFDYLQELDSEAWLFTHRKYFYPLLFILSPIIMIIGIFFGTGSILFSAFRIWRYPPILSATLVMFVLPLVVLIDTLLIPVIGILLIIAVISGVILFFIKIYAYLAGKIVSDETYYPKVFI</sequence>
<dbReference type="PROSITE" id="PS51873">
    <property type="entry name" value="TRIAD"/>
    <property type="match status" value="1"/>
</dbReference>
<comment type="pathway">
    <text evidence="3">Protein modification; protein ubiquitination.</text>
</comment>
<evidence type="ECO:0000256" key="7">
    <source>
        <dbReference type="ARBA" id="ARBA00022723"/>
    </source>
</evidence>
<evidence type="ECO:0000256" key="4">
    <source>
        <dbReference type="ARBA" id="ARBA00012251"/>
    </source>
</evidence>
<dbReference type="GO" id="GO:0061630">
    <property type="term" value="F:ubiquitin protein ligase activity"/>
    <property type="evidence" value="ECO:0007669"/>
    <property type="project" value="UniProtKB-EC"/>
</dbReference>
<evidence type="ECO:0000313" key="18">
    <source>
        <dbReference type="EMBL" id="CAG9314467.1"/>
    </source>
</evidence>
<evidence type="ECO:0000256" key="15">
    <source>
        <dbReference type="SAM" id="Phobius"/>
    </source>
</evidence>
<feature type="transmembrane region" description="Helical" evidence="15">
    <location>
        <begin position="216"/>
        <end position="239"/>
    </location>
</feature>
<keyword evidence="7" id="KW-0479">Metal-binding</keyword>
<evidence type="ECO:0000256" key="13">
    <source>
        <dbReference type="ARBA" id="ARBA00023136"/>
    </source>
</evidence>
<dbReference type="FunFam" id="3.30.40.10:FF:000051">
    <property type="entry name" value="RBR-type E3 ubiquitin transferase"/>
    <property type="match status" value="1"/>
</dbReference>
<evidence type="ECO:0000256" key="8">
    <source>
        <dbReference type="ARBA" id="ARBA00022737"/>
    </source>
</evidence>
<keyword evidence="9 14" id="KW-0863">Zinc-finger</keyword>
<dbReference type="Gene3D" id="1.20.120.1750">
    <property type="match status" value="1"/>
</dbReference>
<feature type="transmembrane region" description="Helical" evidence="15">
    <location>
        <begin position="315"/>
        <end position="337"/>
    </location>
</feature>
<dbReference type="GO" id="GO:0008270">
    <property type="term" value="F:zinc ion binding"/>
    <property type="evidence" value="ECO:0007669"/>
    <property type="project" value="UniProtKB-KW"/>
</dbReference>
<comment type="subcellular location">
    <subcellularLocation>
        <location evidence="2">Membrane</location>
        <topology evidence="2">Single-pass membrane protein</topology>
    </subcellularLocation>
</comment>
<evidence type="ECO:0000256" key="1">
    <source>
        <dbReference type="ARBA" id="ARBA00001798"/>
    </source>
</evidence>
<feature type="transmembrane region" description="Helical" evidence="15">
    <location>
        <begin position="290"/>
        <end position="309"/>
    </location>
</feature>
<feature type="domain" description="RING-type" evidence="17">
    <location>
        <begin position="15"/>
        <end position="213"/>
    </location>
</feature>
<dbReference type="GO" id="GO:0016567">
    <property type="term" value="P:protein ubiquitination"/>
    <property type="evidence" value="ECO:0007669"/>
    <property type="project" value="InterPro"/>
</dbReference>
<evidence type="ECO:0000256" key="11">
    <source>
        <dbReference type="ARBA" id="ARBA00022833"/>
    </source>
</evidence>
<dbReference type="Pfam" id="PF13445">
    <property type="entry name" value="zf-RING_UBOX"/>
    <property type="match status" value="1"/>
</dbReference>
<dbReference type="InterPro" id="IPR031127">
    <property type="entry name" value="E3_UB_ligase_RBR"/>
</dbReference>
<keyword evidence="11" id="KW-0862">Zinc</keyword>
<dbReference type="InterPro" id="IPR002867">
    <property type="entry name" value="IBR_dom"/>
</dbReference>
<dbReference type="SMART" id="SM00184">
    <property type="entry name" value="RING"/>
    <property type="match status" value="1"/>
</dbReference>
<dbReference type="SMART" id="SM00647">
    <property type="entry name" value="IBR"/>
    <property type="match status" value="2"/>
</dbReference>
<keyword evidence="19" id="KW-1185">Reference proteome</keyword>
<keyword evidence="12 15" id="KW-1133">Transmembrane helix</keyword>
<keyword evidence="8" id="KW-0677">Repeat</keyword>
<dbReference type="EC" id="2.3.2.31" evidence="4"/>
<evidence type="ECO:0000313" key="19">
    <source>
        <dbReference type="Proteomes" id="UP001162131"/>
    </source>
</evidence>
<evidence type="ECO:0000259" key="16">
    <source>
        <dbReference type="PROSITE" id="PS50089"/>
    </source>
</evidence>
<gene>
    <name evidence="18" type="ORF">BSTOLATCC_MIC11470</name>
</gene>
<evidence type="ECO:0000256" key="9">
    <source>
        <dbReference type="ARBA" id="ARBA00022771"/>
    </source>
</evidence>
<dbReference type="Pfam" id="PF01485">
    <property type="entry name" value="IBR"/>
    <property type="match status" value="2"/>
</dbReference>
<evidence type="ECO:0000256" key="5">
    <source>
        <dbReference type="ARBA" id="ARBA00022679"/>
    </source>
</evidence>